<dbReference type="Pfam" id="PF10604">
    <property type="entry name" value="Polyketide_cyc2"/>
    <property type="match status" value="1"/>
</dbReference>
<dbReference type="EMBL" id="CAFBLT010000001">
    <property type="protein sequence ID" value="CAB4862524.1"/>
    <property type="molecule type" value="Genomic_DNA"/>
</dbReference>
<dbReference type="InterPro" id="IPR023393">
    <property type="entry name" value="START-like_dom_sf"/>
</dbReference>
<protein>
    <submittedName>
        <fullName evidence="2">Unannotated protein</fullName>
    </submittedName>
</protein>
<dbReference type="InterPro" id="IPR019587">
    <property type="entry name" value="Polyketide_cyclase/dehydratase"/>
</dbReference>
<evidence type="ECO:0000313" key="1">
    <source>
        <dbReference type="EMBL" id="CAB4834193.1"/>
    </source>
</evidence>
<dbReference type="Gene3D" id="3.30.530.20">
    <property type="match status" value="1"/>
</dbReference>
<organism evidence="2">
    <name type="scientific">freshwater metagenome</name>
    <dbReference type="NCBI Taxonomy" id="449393"/>
    <lineage>
        <taxon>unclassified sequences</taxon>
        <taxon>metagenomes</taxon>
        <taxon>ecological metagenomes</taxon>
    </lineage>
</organism>
<dbReference type="SUPFAM" id="SSF55961">
    <property type="entry name" value="Bet v1-like"/>
    <property type="match status" value="1"/>
</dbReference>
<accession>A0A6J7D0V5</accession>
<dbReference type="EMBL" id="CAFABE010000112">
    <property type="protein sequence ID" value="CAB4834193.1"/>
    <property type="molecule type" value="Genomic_DNA"/>
</dbReference>
<proteinExistence type="predicted"/>
<dbReference type="EMBL" id="CAFBPM010000019">
    <property type="protein sequence ID" value="CAB5029947.1"/>
    <property type="molecule type" value="Genomic_DNA"/>
</dbReference>
<name>A0A6J7D0V5_9ZZZZ</name>
<gene>
    <name evidence="1" type="ORF">UFOPK3164_01599</name>
    <name evidence="2" type="ORF">UFOPK3427_00277</name>
    <name evidence="3" type="ORF">UFOPK4112_01534</name>
</gene>
<dbReference type="PANTHER" id="PTHR39683:SF4">
    <property type="entry name" value="COENZYME Q-BINDING PROTEIN COQ10 START DOMAIN-CONTAINING PROTEIN"/>
    <property type="match status" value="1"/>
</dbReference>
<dbReference type="PANTHER" id="PTHR39683">
    <property type="entry name" value="CONSERVED PROTEIN TB16.3"/>
    <property type="match status" value="1"/>
</dbReference>
<reference evidence="2" key="1">
    <citation type="submission" date="2020-05" db="EMBL/GenBank/DDBJ databases">
        <authorList>
            <person name="Chiriac C."/>
            <person name="Salcher M."/>
            <person name="Ghai R."/>
            <person name="Kavagutti S V."/>
        </authorList>
    </citation>
    <scope>NUCLEOTIDE SEQUENCE</scope>
</reference>
<sequence length="146" mass="16295">MADQTTEEILVNASPAEIYEVAADIERYPEWVSDIKQVTVDERDGLGRALRVTFRAAAFGRSTTYTLLYDYTHAPEELEWKLTEGDLTSVLDGKYAFSGVKGGTEVTYHLEVALRVPIPGFVKSRAQGRIQATALRELKARAESLR</sequence>
<evidence type="ECO:0000313" key="3">
    <source>
        <dbReference type="EMBL" id="CAB5029947.1"/>
    </source>
</evidence>
<dbReference type="AlphaFoldDB" id="A0A6J7D0V5"/>
<evidence type="ECO:0000313" key="2">
    <source>
        <dbReference type="EMBL" id="CAB4862524.1"/>
    </source>
</evidence>